<dbReference type="AlphaFoldDB" id="A0A830SKN4"/>
<dbReference type="Proteomes" id="UP000844228">
    <property type="component" value="Unassembled WGS sequence"/>
</dbReference>
<comment type="caution">
    <text evidence="2">The sequence shown here is derived from an EMBL/GenBank/DDBJ whole genome shotgun (WGS) entry which is preliminary data.</text>
</comment>
<dbReference type="EMBL" id="DABALL010000018">
    <property type="protein sequence ID" value="HAH1419655.1"/>
    <property type="molecule type" value="Genomic_DNA"/>
</dbReference>
<feature type="coiled-coil region" evidence="1">
    <location>
        <begin position="7"/>
        <end position="105"/>
    </location>
</feature>
<keyword evidence="1" id="KW-0175">Coiled coil</keyword>
<gene>
    <name evidence="2" type="ORF">HHH44_003076</name>
</gene>
<sequence>LASKIKIAELQQLLAENEARKKLADKKEERFIEENIISIKKDHEKAIDNLKDKESKISNLTDTITELQSKLVKAEATLKVEQESRSQVQNELIIEKENKRKLEDNILHLNLSLKKNQSELAIAKEAYDNTLMAYNELNTTLKKAESSIINFNANFPFLTDINNSTPNTYLKINKNAWDHLVSLNLSLKEKIQK</sequence>
<reference evidence="2" key="1">
    <citation type="journal article" date="2018" name="Genome Biol.">
        <title>SKESA: strategic k-mer extension for scrupulous assemblies.</title>
        <authorList>
            <person name="Souvorov A."/>
            <person name="Agarwala R."/>
            <person name="Lipman D.J."/>
        </authorList>
    </citation>
    <scope>NUCLEOTIDE SEQUENCE [LARGE SCALE GENOMIC DNA]</scope>
    <source>
        <strain evidence="2">W1_5_ERB1</strain>
    </source>
</reference>
<protein>
    <submittedName>
        <fullName evidence="2">Uncharacterized protein</fullName>
    </submittedName>
</protein>
<feature type="non-terminal residue" evidence="2">
    <location>
        <position position="1"/>
    </location>
</feature>
<name>A0A830SKN4_ECOLX</name>
<reference evidence="2" key="2">
    <citation type="submission" date="2018-08" db="EMBL/GenBank/DDBJ databases">
        <authorList>
            <consortium name="NCBI Pathogen Detection Project"/>
        </authorList>
    </citation>
    <scope>NUCLEOTIDE SEQUENCE</scope>
    <source>
        <strain evidence="2">W1_5_ERB1</strain>
    </source>
</reference>
<accession>A0A830SKN4</accession>
<organism evidence="2">
    <name type="scientific">Escherichia coli</name>
    <dbReference type="NCBI Taxonomy" id="562"/>
    <lineage>
        <taxon>Bacteria</taxon>
        <taxon>Pseudomonadati</taxon>
        <taxon>Pseudomonadota</taxon>
        <taxon>Gammaproteobacteria</taxon>
        <taxon>Enterobacterales</taxon>
        <taxon>Enterobacteriaceae</taxon>
        <taxon>Escherichia</taxon>
    </lineage>
</organism>
<evidence type="ECO:0000256" key="1">
    <source>
        <dbReference type="SAM" id="Coils"/>
    </source>
</evidence>
<proteinExistence type="predicted"/>
<evidence type="ECO:0000313" key="2">
    <source>
        <dbReference type="EMBL" id="HAH1419655.1"/>
    </source>
</evidence>